<feature type="transmembrane region" description="Helical" evidence="2">
    <location>
        <begin position="697"/>
        <end position="721"/>
    </location>
</feature>
<accession>A0AAE0Z3P6</accession>
<proteinExistence type="predicted"/>
<organism evidence="5 6">
    <name type="scientific">Elysia crispata</name>
    <name type="common">lettuce slug</name>
    <dbReference type="NCBI Taxonomy" id="231223"/>
    <lineage>
        <taxon>Eukaryota</taxon>
        <taxon>Metazoa</taxon>
        <taxon>Spiralia</taxon>
        <taxon>Lophotrochozoa</taxon>
        <taxon>Mollusca</taxon>
        <taxon>Gastropoda</taxon>
        <taxon>Heterobranchia</taxon>
        <taxon>Euthyneura</taxon>
        <taxon>Panpulmonata</taxon>
        <taxon>Sacoglossa</taxon>
        <taxon>Placobranchoidea</taxon>
        <taxon>Plakobranchidae</taxon>
        <taxon>Elysia</taxon>
    </lineage>
</organism>
<keyword evidence="3" id="KW-0732">Signal</keyword>
<dbReference type="GO" id="GO:0016020">
    <property type="term" value="C:membrane"/>
    <property type="evidence" value="ECO:0007669"/>
    <property type="project" value="InterPro"/>
</dbReference>
<name>A0AAE0Z3P6_9GAST</name>
<keyword evidence="2" id="KW-0812">Transmembrane</keyword>
<dbReference type="Proteomes" id="UP001283361">
    <property type="component" value="Unassembled WGS sequence"/>
</dbReference>
<dbReference type="Gene3D" id="2.60.120.200">
    <property type="match status" value="1"/>
</dbReference>
<sequence length="919" mass="100975">MLRKLNYSTLAATIIIGLWACMADTAEYVSQCTKEYKGASSCGFDTQGNNCSWVSSSDSEPKWEMYHPDDDGEEGPLQTDYRPTGEEQKKGGYIYLKNNDTTPASASIGTLVAKGVGTICTMFRYVTTQPSQIDIDLDVDGKKYVLHTLETNDTLGKWTWFGMSCCLKQGSKRKIVFTSRVFTNAVTAIDYVEMRRSTRVCDEGSENRCFSEPAPTSPPPTTAPLPAITSNPKSSVVLEEHSPNPERTTKQVEATEITTFNTVTTMPPTEKNELTTSTPTTTMAPIDSTEIRTTMVPTETTEFTTTMAPTEMTEITTPMPTTTMVPTERTEFTTTMAPTETTEITTPMPTTTMIPTETTEFTTTMASTKRTEITTSKPTTTMASTETTEITTSKPTTTMVPTETTEFTTTMASTETTEITTSKPTTTMVPTETTEFTTTMASTDTTEIITSKPTTAMAPLETTEITTSKPTTTMVPIETTEFTTTMASTETTIITTKMASSETTVITTTMAPTQTTEITTSMPTTTLVPIETTETTITMPTTTVTPMQTTKFTTTSPTETTEVTTFIPAMTKVLPETAKISSSLTATTLMPTVAPEIITNIMEMTKVHLRANESIREELMKPATPTPVLNENQIKEMGGSKVLTTQHKKTIQATQETSTKNIIKKSTENITNSSTDNNKIETNIVEGKNANLNRHQFVGVLTGGLVVGLVFIVIVAGLIGLCSRKGDTRPKDKDQLTYSNPMPVVGMDDRSRTSSSESSWREIDYALTFPTVACDYLLAQPVNSEPDRSQVVEDKWQIYNGDMQVSQNAVEDGKIDSQEKSFLNSKTSLSTFASFSVYRPEASIINMSHDFEDSLDSVDEHYVNIRPNSSAYRSRMFRPLSDSPSETSSGYSIPRPTLRDSREEKSRPRVSFVNPLYST</sequence>
<evidence type="ECO:0000313" key="5">
    <source>
        <dbReference type="EMBL" id="KAK3762304.1"/>
    </source>
</evidence>
<dbReference type="EMBL" id="JAWDGP010004725">
    <property type="protein sequence ID" value="KAK3762304.1"/>
    <property type="molecule type" value="Genomic_DNA"/>
</dbReference>
<feature type="region of interest" description="Disordered" evidence="1">
    <location>
        <begin position="62"/>
        <end position="83"/>
    </location>
</feature>
<protein>
    <recommendedName>
        <fullName evidence="4">MAM domain-containing protein</fullName>
    </recommendedName>
</protein>
<feature type="region of interest" description="Disordered" evidence="1">
    <location>
        <begin position="367"/>
        <end position="399"/>
    </location>
</feature>
<feature type="chain" id="PRO_5042098428" description="MAM domain-containing protein" evidence="3">
    <location>
        <begin position="26"/>
        <end position="919"/>
    </location>
</feature>
<feature type="region of interest" description="Disordered" evidence="1">
    <location>
        <begin position="875"/>
        <end position="911"/>
    </location>
</feature>
<evidence type="ECO:0000256" key="3">
    <source>
        <dbReference type="SAM" id="SignalP"/>
    </source>
</evidence>
<reference evidence="5" key="1">
    <citation type="journal article" date="2023" name="G3 (Bethesda)">
        <title>A reference genome for the long-term kleptoplast-retaining sea slug Elysia crispata morphotype clarki.</title>
        <authorList>
            <person name="Eastman K.E."/>
            <person name="Pendleton A.L."/>
            <person name="Shaikh M.A."/>
            <person name="Suttiyut T."/>
            <person name="Ogas R."/>
            <person name="Tomko P."/>
            <person name="Gavelis G."/>
            <person name="Widhalm J.R."/>
            <person name="Wisecaver J.H."/>
        </authorList>
    </citation>
    <scope>NUCLEOTIDE SEQUENCE</scope>
    <source>
        <strain evidence="5">ECLA1</strain>
    </source>
</reference>
<feature type="region of interest" description="Disordered" evidence="1">
    <location>
        <begin position="205"/>
        <end position="227"/>
    </location>
</feature>
<feature type="compositionally biased region" description="Low complexity" evidence="1">
    <location>
        <begin position="265"/>
        <end position="282"/>
    </location>
</feature>
<dbReference type="PROSITE" id="PS50060">
    <property type="entry name" value="MAM_2"/>
    <property type="match status" value="1"/>
</dbReference>
<feature type="domain" description="MAM" evidence="4">
    <location>
        <begin position="40"/>
        <end position="203"/>
    </location>
</feature>
<feature type="signal peptide" evidence="3">
    <location>
        <begin position="1"/>
        <end position="25"/>
    </location>
</feature>
<feature type="compositionally biased region" description="Low complexity" evidence="1">
    <location>
        <begin position="373"/>
        <end position="399"/>
    </location>
</feature>
<comment type="caution">
    <text evidence="5">The sequence shown here is derived from an EMBL/GenBank/DDBJ whole genome shotgun (WGS) entry which is preliminary data.</text>
</comment>
<keyword evidence="2" id="KW-1133">Transmembrane helix</keyword>
<evidence type="ECO:0000256" key="1">
    <source>
        <dbReference type="SAM" id="MobiDB-lite"/>
    </source>
</evidence>
<evidence type="ECO:0000256" key="2">
    <source>
        <dbReference type="SAM" id="Phobius"/>
    </source>
</evidence>
<keyword evidence="2" id="KW-0472">Membrane</keyword>
<keyword evidence="6" id="KW-1185">Reference proteome</keyword>
<evidence type="ECO:0000313" key="6">
    <source>
        <dbReference type="Proteomes" id="UP001283361"/>
    </source>
</evidence>
<feature type="compositionally biased region" description="Basic and acidic residues" evidence="1">
    <location>
        <begin position="897"/>
        <end position="907"/>
    </location>
</feature>
<gene>
    <name evidence="5" type="ORF">RRG08_006048</name>
</gene>
<feature type="region of interest" description="Disordered" evidence="1">
    <location>
        <begin position="265"/>
        <end position="284"/>
    </location>
</feature>
<dbReference type="InterPro" id="IPR000998">
    <property type="entry name" value="MAM_dom"/>
</dbReference>
<evidence type="ECO:0000259" key="4">
    <source>
        <dbReference type="PROSITE" id="PS50060"/>
    </source>
</evidence>
<feature type="compositionally biased region" description="Polar residues" evidence="1">
    <location>
        <begin position="882"/>
        <end position="891"/>
    </location>
</feature>
<dbReference type="AlphaFoldDB" id="A0AAE0Z3P6"/>
<feature type="region of interest" description="Disordered" evidence="1">
    <location>
        <begin position="728"/>
        <end position="755"/>
    </location>
</feature>